<evidence type="ECO:0000313" key="1">
    <source>
        <dbReference type="EMBL" id="KAK6966890.1"/>
    </source>
</evidence>
<gene>
    <name evidence="1" type="ORF">R3P38DRAFT_3245203</name>
</gene>
<dbReference type="AlphaFoldDB" id="A0AAV9Z0S0"/>
<name>A0AAV9Z0S0_9AGAR</name>
<proteinExistence type="predicted"/>
<keyword evidence="2" id="KW-1185">Reference proteome</keyword>
<evidence type="ECO:0000313" key="2">
    <source>
        <dbReference type="Proteomes" id="UP001362999"/>
    </source>
</evidence>
<reference evidence="1 2" key="1">
    <citation type="journal article" date="2024" name="J Genomics">
        <title>Draft genome sequencing and assembly of Favolaschia claudopus CIRM-BRFM 2984 isolated from oak limbs.</title>
        <authorList>
            <person name="Navarro D."/>
            <person name="Drula E."/>
            <person name="Chaduli D."/>
            <person name="Cazenave R."/>
            <person name="Ahrendt S."/>
            <person name="Wang J."/>
            <person name="Lipzen A."/>
            <person name="Daum C."/>
            <person name="Barry K."/>
            <person name="Grigoriev I.V."/>
            <person name="Favel A."/>
            <person name="Rosso M.N."/>
            <person name="Martin F."/>
        </authorList>
    </citation>
    <scope>NUCLEOTIDE SEQUENCE [LARGE SCALE GENOMIC DNA]</scope>
    <source>
        <strain evidence="1 2">CIRM-BRFM 2984</strain>
    </source>
</reference>
<dbReference type="EMBL" id="JAWWNJ010000252">
    <property type="protein sequence ID" value="KAK6966890.1"/>
    <property type="molecule type" value="Genomic_DNA"/>
</dbReference>
<protein>
    <submittedName>
        <fullName evidence="1">Uncharacterized protein</fullName>
    </submittedName>
</protein>
<sequence length="191" mass="20690">MAASTRGTCSELELNWNAIDFEISTGEWGLLRSGSSTELRTQALRGKYRSGLMSTPGLPPHSKLPTTLCFTSAYDDSGTKSIKTPLTLSSVPNRWPTSTFILDISSLVDLSETSLSSTPPDSFILQATANLCLAPLRPSLLTRAPPTRRRIPVPLPPHATAGHLGRLKLRRRGFFGRVADSEKSLEAEGLV</sequence>
<dbReference type="Proteomes" id="UP001362999">
    <property type="component" value="Unassembled WGS sequence"/>
</dbReference>
<organism evidence="1 2">
    <name type="scientific">Favolaschia claudopus</name>
    <dbReference type="NCBI Taxonomy" id="2862362"/>
    <lineage>
        <taxon>Eukaryota</taxon>
        <taxon>Fungi</taxon>
        <taxon>Dikarya</taxon>
        <taxon>Basidiomycota</taxon>
        <taxon>Agaricomycotina</taxon>
        <taxon>Agaricomycetes</taxon>
        <taxon>Agaricomycetidae</taxon>
        <taxon>Agaricales</taxon>
        <taxon>Marasmiineae</taxon>
        <taxon>Mycenaceae</taxon>
        <taxon>Favolaschia</taxon>
    </lineage>
</organism>
<comment type="caution">
    <text evidence="1">The sequence shown here is derived from an EMBL/GenBank/DDBJ whole genome shotgun (WGS) entry which is preliminary data.</text>
</comment>
<accession>A0AAV9Z0S0</accession>